<dbReference type="InterPro" id="IPR046879">
    <property type="entry name" value="KANL3/Tex30_Abhydrolase"/>
</dbReference>
<evidence type="ECO:0000313" key="3">
    <source>
        <dbReference type="Proteomes" id="UP000242146"/>
    </source>
</evidence>
<accession>A0A1X2GGD8</accession>
<dbReference type="Gene3D" id="3.40.50.1820">
    <property type="entry name" value="alpha/beta hydrolase"/>
    <property type="match status" value="1"/>
</dbReference>
<comment type="caution">
    <text evidence="2">The sequence shown here is derived from an EMBL/GenBank/DDBJ whole genome shotgun (WGS) entry which is preliminary data.</text>
</comment>
<gene>
    <name evidence="2" type="ORF">DM01DRAFT_255255</name>
</gene>
<evidence type="ECO:0000259" key="1">
    <source>
        <dbReference type="Pfam" id="PF20408"/>
    </source>
</evidence>
<protein>
    <submittedName>
        <fullName evidence="2">Alpha/beta-hydrolase</fullName>
    </submittedName>
</protein>
<dbReference type="EMBL" id="MCGT01000016">
    <property type="protein sequence ID" value="ORX53191.1"/>
    <property type="molecule type" value="Genomic_DNA"/>
</dbReference>
<dbReference type="InterPro" id="IPR029058">
    <property type="entry name" value="AB_hydrolase_fold"/>
</dbReference>
<dbReference type="STRING" id="101127.A0A1X2GGD8"/>
<organism evidence="2 3">
    <name type="scientific">Hesseltinella vesiculosa</name>
    <dbReference type="NCBI Taxonomy" id="101127"/>
    <lineage>
        <taxon>Eukaryota</taxon>
        <taxon>Fungi</taxon>
        <taxon>Fungi incertae sedis</taxon>
        <taxon>Mucoromycota</taxon>
        <taxon>Mucoromycotina</taxon>
        <taxon>Mucoromycetes</taxon>
        <taxon>Mucorales</taxon>
        <taxon>Cunninghamellaceae</taxon>
        <taxon>Hesseltinella</taxon>
    </lineage>
</organism>
<dbReference type="PANTHER" id="PTHR42103">
    <property type="entry name" value="ALPHA/BETA-HYDROLASES SUPERFAMILY PROTEIN"/>
    <property type="match status" value="1"/>
</dbReference>
<dbReference type="OrthoDB" id="10260961at2759"/>
<dbReference type="GO" id="GO:0016787">
    <property type="term" value="F:hydrolase activity"/>
    <property type="evidence" value="ECO:0007669"/>
    <property type="project" value="UniProtKB-KW"/>
</dbReference>
<name>A0A1X2GGD8_9FUNG</name>
<dbReference type="SUPFAM" id="SSF53474">
    <property type="entry name" value="alpha/beta-Hydrolases"/>
    <property type="match status" value="1"/>
</dbReference>
<keyword evidence="2" id="KW-0378">Hydrolase</keyword>
<dbReference type="Pfam" id="PF20408">
    <property type="entry name" value="Abhydrolase_11"/>
    <property type="match status" value="1"/>
</dbReference>
<dbReference type="PANTHER" id="PTHR42103:SF2">
    <property type="entry name" value="AB HYDROLASE-1 DOMAIN-CONTAINING PROTEIN"/>
    <property type="match status" value="1"/>
</dbReference>
<feature type="domain" description="KANL3/Tex30 alpha/beta hydrolase-like" evidence="1">
    <location>
        <begin position="19"/>
        <end position="197"/>
    </location>
</feature>
<dbReference type="AlphaFoldDB" id="A0A1X2GGD8"/>
<sequence length="214" mass="23926">MSYQGPSSQEHENTTTETKAIIIAHPYGPLGGNMQNNVVMALHRWFTAQNYVTVSFNFRGSGRSSGRTSWTGIPEQHDYQAVVDSVLANSTRYPKIDKLFICGYSYGSMVASSIRVSIPSAYILISYPLSVRWALAATKASYFKSQVQELLTSTPARVLIVHGDQDQFTSDSSYHSWLASVDDIQHQVVQGVDHFWYNQEEQLVKIVGEFCASQ</sequence>
<proteinExistence type="predicted"/>
<dbReference type="Proteomes" id="UP000242146">
    <property type="component" value="Unassembled WGS sequence"/>
</dbReference>
<evidence type="ECO:0000313" key="2">
    <source>
        <dbReference type="EMBL" id="ORX53191.1"/>
    </source>
</evidence>
<reference evidence="2 3" key="1">
    <citation type="submission" date="2016-07" db="EMBL/GenBank/DDBJ databases">
        <title>Pervasive Adenine N6-methylation of Active Genes in Fungi.</title>
        <authorList>
            <consortium name="DOE Joint Genome Institute"/>
            <person name="Mondo S.J."/>
            <person name="Dannebaum R.O."/>
            <person name="Kuo R.C."/>
            <person name="Labutti K."/>
            <person name="Haridas S."/>
            <person name="Kuo A."/>
            <person name="Salamov A."/>
            <person name="Ahrendt S.R."/>
            <person name="Lipzen A."/>
            <person name="Sullivan W."/>
            <person name="Andreopoulos W.B."/>
            <person name="Clum A."/>
            <person name="Lindquist E."/>
            <person name="Daum C."/>
            <person name="Ramamoorthy G.K."/>
            <person name="Gryganskyi A."/>
            <person name="Culley D."/>
            <person name="Magnuson J.K."/>
            <person name="James T.Y."/>
            <person name="O'Malley M.A."/>
            <person name="Stajich J.E."/>
            <person name="Spatafora J.W."/>
            <person name="Visel A."/>
            <person name="Grigoriev I.V."/>
        </authorList>
    </citation>
    <scope>NUCLEOTIDE SEQUENCE [LARGE SCALE GENOMIC DNA]</scope>
    <source>
        <strain evidence="2 3">NRRL 3301</strain>
    </source>
</reference>
<keyword evidence="3" id="KW-1185">Reference proteome</keyword>